<reference evidence="1" key="1">
    <citation type="submission" date="2018-05" db="EMBL/GenBank/DDBJ databases">
        <authorList>
            <person name="Lanie J.A."/>
            <person name="Ng W.-L."/>
            <person name="Kazmierczak K.M."/>
            <person name="Andrzejewski T.M."/>
            <person name="Davidsen T.M."/>
            <person name="Wayne K.J."/>
            <person name="Tettelin H."/>
            <person name="Glass J.I."/>
            <person name="Rusch D."/>
            <person name="Podicherti R."/>
            <person name="Tsui H.-C.T."/>
            <person name="Winkler M.E."/>
        </authorList>
    </citation>
    <scope>NUCLEOTIDE SEQUENCE</scope>
</reference>
<name>A0A382B6S2_9ZZZZ</name>
<dbReference type="EMBL" id="UINC01028464">
    <property type="protein sequence ID" value="SVB09485.1"/>
    <property type="molecule type" value="Genomic_DNA"/>
</dbReference>
<sequence length="93" mass="10395">FRIFWSNPAPLLYSRGGLQKAPGQLRKVVRCVCTQSGYGIDHIPSRPTYFGLKMGGGLTHPVIGIISQPQIKTDPMMKRMQPPNTIRKTPFTI</sequence>
<dbReference type="AlphaFoldDB" id="A0A382B6S2"/>
<organism evidence="1">
    <name type="scientific">marine metagenome</name>
    <dbReference type="NCBI Taxonomy" id="408172"/>
    <lineage>
        <taxon>unclassified sequences</taxon>
        <taxon>metagenomes</taxon>
        <taxon>ecological metagenomes</taxon>
    </lineage>
</organism>
<evidence type="ECO:0000313" key="1">
    <source>
        <dbReference type="EMBL" id="SVB09485.1"/>
    </source>
</evidence>
<accession>A0A382B6S2</accession>
<protein>
    <submittedName>
        <fullName evidence="1">Uncharacterized protein</fullName>
    </submittedName>
</protein>
<proteinExistence type="predicted"/>
<feature type="non-terminal residue" evidence="1">
    <location>
        <position position="1"/>
    </location>
</feature>
<gene>
    <name evidence="1" type="ORF">METZ01_LOCUS162339</name>
</gene>